<evidence type="ECO:0000256" key="4">
    <source>
        <dbReference type="ARBA" id="ARBA00022741"/>
    </source>
</evidence>
<dbReference type="PANTHER" id="PTHR42711:SF19">
    <property type="entry name" value="DOXORUBICIN RESISTANCE ATP-BINDING PROTEIN DRRA"/>
    <property type="match status" value="1"/>
</dbReference>
<dbReference type="InterPro" id="IPR027417">
    <property type="entry name" value="P-loop_NTPase"/>
</dbReference>
<evidence type="ECO:0000256" key="6">
    <source>
        <dbReference type="ARBA" id="ARBA00022967"/>
    </source>
</evidence>
<evidence type="ECO:0000256" key="3">
    <source>
        <dbReference type="ARBA" id="ARBA00022475"/>
    </source>
</evidence>
<proteinExistence type="inferred from homology"/>
<evidence type="ECO:0000313" key="12">
    <source>
        <dbReference type="EMBL" id="OUE10060.1"/>
    </source>
</evidence>
<dbReference type="InterPro" id="IPR017871">
    <property type="entry name" value="ABC_transporter-like_CS"/>
</dbReference>
<feature type="region of interest" description="Disordered" evidence="10">
    <location>
        <begin position="310"/>
        <end position="367"/>
    </location>
</feature>
<evidence type="ECO:0000259" key="11">
    <source>
        <dbReference type="PROSITE" id="PS50893"/>
    </source>
</evidence>
<evidence type="ECO:0000256" key="1">
    <source>
        <dbReference type="ARBA" id="ARBA00004413"/>
    </source>
</evidence>
<evidence type="ECO:0000313" key="13">
    <source>
        <dbReference type="Proteomes" id="UP000195106"/>
    </source>
</evidence>
<feature type="compositionally biased region" description="Low complexity" evidence="10">
    <location>
        <begin position="334"/>
        <end position="344"/>
    </location>
</feature>
<evidence type="ECO:0000256" key="2">
    <source>
        <dbReference type="ARBA" id="ARBA00022448"/>
    </source>
</evidence>
<name>A0A251XX39_9MICO</name>
<protein>
    <submittedName>
        <fullName evidence="12">Daunorubicin/doxorubicin resistance ATP-binding protein DrrA</fullName>
    </submittedName>
</protein>
<dbReference type="GO" id="GO:0005524">
    <property type="term" value="F:ATP binding"/>
    <property type="evidence" value="ECO:0007669"/>
    <property type="project" value="UniProtKB-KW"/>
</dbReference>
<gene>
    <name evidence="12" type="primary">drrA_3</name>
    <name evidence="12" type="ORF">CMsap09_14030</name>
</gene>
<dbReference type="GO" id="GO:0016887">
    <property type="term" value="F:ATP hydrolysis activity"/>
    <property type="evidence" value="ECO:0007669"/>
    <property type="project" value="InterPro"/>
</dbReference>
<evidence type="ECO:0000256" key="10">
    <source>
        <dbReference type="SAM" id="MobiDB-lite"/>
    </source>
</evidence>
<dbReference type="InterPro" id="IPR025302">
    <property type="entry name" value="DrrA1/2-like_C"/>
</dbReference>
<dbReference type="Pfam" id="PF00005">
    <property type="entry name" value="ABC_tran"/>
    <property type="match status" value="1"/>
</dbReference>
<dbReference type="GO" id="GO:0005886">
    <property type="term" value="C:plasma membrane"/>
    <property type="evidence" value="ECO:0007669"/>
    <property type="project" value="UniProtKB-SubCell"/>
</dbReference>
<dbReference type="InterPro" id="IPR003593">
    <property type="entry name" value="AAA+_ATPase"/>
</dbReference>
<evidence type="ECO:0000256" key="9">
    <source>
        <dbReference type="ARBA" id="ARBA00049985"/>
    </source>
</evidence>
<evidence type="ECO:0000256" key="5">
    <source>
        <dbReference type="ARBA" id="ARBA00022840"/>
    </source>
</evidence>
<evidence type="ECO:0000256" key="8">
    <source>
        <dbReference type="ARBA" id="ARBA00023251"/>
    </source>
</evidence>
<comment type="caution">
    <text evidence="12">The sequence shown here is derived from an EMBL/GenBank/DDBJ whole genome shotgun (WGS) entry which is preliminary data.</text>
</comment>
<keyword evidence="8" id="KW-0046">Antibiotic resistance</keyword>
<dbReference type="AlphaFoldDB" id="A0A251XX39"/>
<dbReference type="Pfam" id="PF13732">
    <property type="entry name" value="DrrA1-3_C"/>
    <property type="match status" value="1"/>
</dbReference>
<dbReference type="SUPFAM" id="SSF52540">
    <property type="entry name" value="P-loop containing nucleoside triphosphate hydrolases"/>
    <property type="match status" value="1"/>
</dbReference>
<dbReference type="InterPro" id="IPR005894">
    <property type="entry name" value="DrrA"/>
</dbReference>
<sequence>MAVIEAEGLVKTYHPRGAPPVHALAGLDLQVPEGTVLGLLGPNGAGKTTAVKVLTTLIRPDAGTARVDGVDVLTRGADVRAMIGVSGQYAAVDENLTAFENLDMVGRLYHMGRRASRARADELIATFGLTEARDRAVKGFSGGMRRRIDLAGALVARPRVLFLDEPTTGLDPRSRLGLWDVITQLVTEGTTVLLTTQYLEEADRLADDIAVIDGGTVIARGTADELKSSIGGHRVEVALVRDADAPAVRGILERVGTTSPAVSSDGRTLSVQVDDGPRALAAVVGELTAAGVELHDAGMRRPTLDDVFLRLTGHGTDDGDRDEGERPAEPASEAGTDPARAATADPPPSAEPRPSDHPRRDARRAAS</sequence>
<keyword evidence="6" id="KW-1278">Translocase</keyword>
<dbReference type="FunFam" id="3.40.50.300:FF:000589">
    <property type="entry name" value="ABC transporter, ATP-binding subunit"/>
    <property type="match status" value="1"/>
</dbReference>
<dbReference type="Gene3D" id="3.40.50.300">
    <property type="entry name" value="P-loop containing nucleotide triphosphate hydrolases"/>
    <property type="match status" value="1"/>
</dbReference>
<reference evidence="12 13" key="1">
    <citation type="submission" date="2016-08" db="EMBL/GenBank/DDBJ databases">
        <title>Genome sequence of Clavibacter michiganensis spp. strain CASJ009.</title>
        <authorList>
            <person name="Thapa S.P."/>
            <person name="Coaker G."/>
        </authorList>
    </citation>
    <scope>NUCLEOTIDE SEQUENCE [LARGE SCALE GENOMIC DNA]</scope>
    <source>
        <strain evidence="12">CASJ009</strain>
    </source>
</reference>
<dbReference type="NCBIfam" id="TIGR01188">
    <property type="entry name" value="drrA"/>
    <property type="match status" value="1"/>
</dbReference>
<dbReference type="GO" id="GO:0046677">
    <property type="term" value="P:response to antibiotic"/>
    <property type="evidence" value="ECO:0007669"/>
    <property type="project" value="UniProtKB-KW"/>
</dbReference>
<keyword evidence="5 12" id="KW-0067">ATP-binding</keyword>
<dbReference type="SMART" id="SM00382">
    <property type="entry name" value="AAA"/>
    <property type="match status" value="1"/>
</dbReference>
<dbReference type="InterPro" id="IPR003439">
    <property type="entry name" value="ABC_transporter-like_ATP-bd"/>
</dbReference>
<dbReference type="EMBL" id="MDHJ01000001">
    <property type="protein sequence ID" value="OUE10060.1"/>
    <property type="molecule type" value="Genomic_DNA"/>
</dbReference>
<dbReference type="InterPro" id="IPR050763">
    <property type="entry name" value="ABC_transporter_ATP-binding"/>
</dbReference>
<accession>A0A251XX39</accession>
<dbReference type="GO" id="GO:0043215">
    <property type="term" value="P:daunorubicin transport"/>
    <property type="evidence" value="ECO:0007669"/>
    <property type="project" value="InterPro"/>
</dbReference>
<feature type="domain" description="ABC transporter" evidence="11">
    <location>
        <begin position="4"/>
        <end position="239"/>
    </location>
</feature>
<feature type="compositionally biased region" description="Basic and acidic residues" evidence="10">
    <location>
        <begin position="315"/>
        <end position="328"/>
    </location>
</feature>
<comment type="subcellular location">
    <subcellularLocation>
        <location evidence="1">Cell membrane</location>
        <topology evidence="1">Peripheral membrane protein</topology>
        <orientation evidence="1">Cytoplasmic side</orientation>
    </subcellularLocation>
</comment>
<keyword evidence="7" id="KW-0472">Membrane</keyword>
<dbReference type="Proteomes" id="UP000195106">
    <property type="component" value="Unassembled WGS sequence"/>
</dbReference>
<dbReference type="PROSITE" id="PS50893">
    <property type="entry name" value="ABC_TRANSPORTER_2"/>
    <property type="match status" value="1"/>
</dbReference>
<organism evidence="12 13">
    <name type="scientific">Clavibacter michiganensis</name>
    <dbReference type="NCBI Taxonomy" id="28447"/>
    <lineage>
        <taxon>Bacteria</taxon>
        <taxon>Bacillati</taxon>
        <taxon>Actinomycetota</taxon>
        <taxon>Actinomycetes</taxon>
        <taxon>Micrococcales</taxon>
        <taxon>Microbacteriaceae</taxon>
        <taxon>Clavibacter</taxon>
    </lineage>
</organism>
<keyword evidence="3" id="KW-1003">Cell membrane</keyword>
<dbReference type="GO" id="GO:1900753">
    <property type="term" value="P:doxorubicin transport"/>
    <property type="evidence" value="ECO:0007669"/>
    <property type="project" value="InterPro"/>
</dbReference>
<evidence type="ECO:0000256" key="7">
    <source>
        <dbReference type="ARBA" id="ARBA00023136"/>
    </source>
</evidence>
<dbReference type="PANTHER" id="PTHR42711">
    <property type="entry name" value="ABC TRANSPORTER ATP-BINDING PROTEIN"/>
    <property type="match status" value="1"/>
</dbReference>
<dbReference type="PROSITE" id="PS00211">
    <property type="entry name" value="ABC_TRANSPORTER_1"/>
    <property type="match status" value="1"/>
</dbReference>
<comment type="similarity">
    <text evidence="9">Belongs to the ABC transporter superfamily. Drug exporter-1 (DrugE1) (TC 3.A.1.105) family.</text>
</comment>
<keyword evidence="2" id="KW-0813">Transport</keyword>
<keyword evidence="4" id="KW-0547">Nucleotide-binding</keyword>